<evidence type="ECO:0000256" key="1">
    <source>
        <dbReference type="SAM" id="SignalP"/>
    </source>
</evidence>
<dbReference type="InterPro" id="IPR023614">
    <property type="entry name" value="Porin_dom_sf"/>
</dbReference>
<gene>
    <name evidence="2" type="ORF">ENP86_05495</name>
</gene>
<feature type="chain" id="PRO_5030617306" description="Porin" evidence="1">
    <location>
        <begin position="33"/>
        <end position="339"/>
    </location>
</feature>
<proteinExistence type="predicted"/>
<evidence type="ECO:0000313" key="2">
    <source>
        <dbReference type="EMBL" id="HDY58987.1"/>
    </source>
</evidence>
<organism evidence="2">
    <name type="scientific">candidate division WOR-3 bacterium</name>
    <dbReference type="NCBI Taxonomy" id="2052148"/>
    <lineage>
        <taxon>Bacteria</taxon>
        <taxon>Bacteria division WOR-3</taxon>
    </lineage>
</organism>
<keyword evidence="1" id="KW-0732">Signal</keyword>
<evidence type="ECO:0008006" key="3">
    <source>
        <dbReference type="Google" id="ProtNLM"/>
    </source>
</evidence>
<dbReference type="Gene3D" id="2.40.160.10">
    <property type="entry name" value="Porin"/>
    <property type="match status" value="1"/>
</dbReference>
<sequence length="339" mass="38234">MGSTSKPNKSILKVLVVPALMLMCLSSGYADAQIYGYFWMRYTYENPTTPEVEENAHEFAIERGYVRWKTKTEPVSFSGTIDISNKAKATNASDWNIRLKYAQADWKLPYIGKTIPDAQLMIGLQKVYFGMMDIWEYPVIEKSLEEVEKKTNSADLGLGLYGLLPVGYGEFAVQTFNGNGYSSVTENNTNKAICGNLSLIPLPGVMLKGSLWQAKAPQLIDSVITQVDQNRYAGLVQYKYGPATLIGEVLLTKDHETEGFGYSGFVEFAIKKYLSLLGRYDMWDKDKSEENNSHTRIIAGINYAIANNLLTQVNYQLKSYEDPEEDAEDKVMVQFKYSY</sequence>
<name>A0A7V0Z5J9_UNCW3</name>
<dbReference type="SUPFAM" id="SSF56935">
    <property type="entry name" value="Porins"/>
    <property type="match status" value="1"/>
</dbReference>
<comment type="caution">
    <text evidence="2">The sequence shown here is derived from an EMBL/GenBank/DDBJ whole genome shotgun (WGS) entry which is preliminary data.</text>
</comment>
<accession>A0A7V0Z5J9</accession>
<protein>
    <recommendedName>
        <fullName evidence="3">Porin</fullName>
    </recommendedName>
</protein>
<dbReference type="AlphaFoldDB" id="A0A7V0Z5J9"/>
<dbReference type="EMBL" id="DSKY01000014">
    <property type="protein sequence ID" value="HDY58987.1"/>
    <property type="molecule type" value="Genomic_DNA"/>
</dbReference>
<feature type="signal peptide" evidence="1">
    <location>
        <begin position="1"/>
        <end position="32"/>
    </location>
</feature>
<reference evidence="2" key="1">
    <citation type="journal article" date="2020" name="mSystems">
        <title>Genome- and Community-Level Interaction Insights into Carbon Utilization and Element Cycling Functions of Hydrothermarchaeota in Hydrothermal Sediment.</title>
        <authorList>
            <person name="Zhou Z."/>
            <person name="Liu Y."/>
            <person name="Xu W."/>
            <person name="Pan J."/>
            <person name="Luo Z.H."/>
            <person name="Li M."/>
        </authorList>
    </citation>
    <scope>NUCLEOTIDE SEQUENCE [LARGE SCALE GENOMIC DNA]</scope>
    <source>
        <strain evidence="2">SpSt-258</strain>
    </source>
</reference>